<dbReference type="InterPro" id="IPR013083">
    <property type="entry name" value="Znf_RING/FYVE/PHD"/>
</dbReference>
<dbReference type="PROSITE" id="PS50158">
    <property type="entry name" value="ZF_CCHC"/>
    <property type="match status" value="1"/>
</dbReference>
<dbReference type="SUPFAM" id="SSF57756">
    <property type="entry name" value="Retrovirus zinc finger-like domains"/>
    <property type="match status" value="1"/>
</dbReference>
<name>A0A1X2GNJ8_9FUNG</name>
<protein>
    <submittedName>
        <fullName evidence="11">DWNN-domain-containing protein</fullName>
    </submittedName>
</protein>
<feature type="domain" description="DWNN" evidence="10">
    <location>
        <begin position="4"/>
        <end position="79"/>
    </location>
</feature>
<dbReference type="GO" id="GO:0008270">
    <property type="term" value="F:zinc ion binding"/>
    <property type="evidence" value="ECO:0007669"/>
    <property type="project" value="UniProtKB-KW"/>
</dbReference>
<dbReference type="Proteomes" id="UP000242146">
    <property type="component" value="Unassembled WGS sequence"/>
</dbReference>
<dbReference type="Pfam" id="PF13696">
    <property type="entry name" value="zf-CCHC_2"/>
    <property type="match status" value="1"/>
</dbReference>
<feature type="domain" description="CCHC-type" evidence="9">
    <location>
        <begin position="264"/>
        <end position="278"/>
    </location>
</feature>
<dbReference type="CDD" id="cd16620">
    <property type="entry name" value="vRING-HC-C4C4_RBBP6"/>
    <property type="match status" value="1"/>
</dbReference>
<dbReference type="InterPro" id="IPR025829">
    <property type="entry name" value="Zn_knuckle_CX2CX3GHX4C"/>
</dbReference>
<evidence type="ECO:0000256" key="5">
    <source>
        <dbReference type="ARBA" id="ARBA00023242"/>
    </source>
</evidence>
<dbReference type="InterPro" id="IPR033489">
    <property type="entry name" value="RBBP6"/>
</dbReference>
<dbReference type="GO" id="GO:0003676">
    <property type="term" value="F:nucleic acid binding"/>
    <property type="evidence" value="ECO:0007669"/>
    <property type="project" value="InterPro"/>
</dbReference>
<dbReference type="GO" id="GO:0005634">
    <property type="term" value="C:nucleus"/>
    <property type="evidence" value="ECO:0007669"/>
    <property type="project" value="UniProtKB-SubCell"/>
</dbReference>
<dbReference type="InterPro" id="IPR014891">
    <property type="entry name" value="DWNN_domain"/>
</dbReference>
<dbReference type="GO" id="GO:0061630">
    <property type="term" value="F:ubiquitin protein ligase activity"/>
    <property type="evidence" value="ECO:0007669"/>
    <property type="project" value="InterPro"/>
</dbReference>
<feature type="compositionally biased region" description="Low complexity" evidence="7">
    <location>
        <begin position="225"/>
        <end position="243"/>
    </location>
</feature>
<keyword evidence="5" id="KW-0539">Nucleus</keyword>
<feature type="region of interest" description="Disordered" evidence="7">
    <location>
        <begin position="203"/>
        <end position="256"/>
    </location>
</feature>
<proteinExistence type="predicted"/>
<sequence length="454" mass="50189">MSVIYYKFKAAKDTDYKVFTFDGPSAGVFDVKKEIIRAQRLGKGYDFDLALYNAQADEEYKDDAYMIPRNTSVIWRRLPPARPGKGTAFRYVQGAAPESRCMAPSTNIPKPAASHASGRNMVFDARQQQMQKHSHAFSSSPAHDHSLNSPDQSKTDMQDMANQSKPEDDSEEALIQAMLQQETDQWGALQESMAEQQYIPFVNRGSDSRRGRGGFANNMHRPVTGNGAASGVSGNSANNNSSSSGGGSMGEYTQHKQPPPNYVCYRCGQKGHFINQCPTNGDRDYDNHPRIKRTTGIPKSFLKVIDAPENAVRSGTGGLMVTPTGEIVVAQADSSAWNQHVTKAATAASGDLSDWYDSVPVPEFVRCTLCQNLMREASITICCGSSFCDECIRKELMDREFNCPECQHAIPQGLDGIMPNMEVRQWIDSYVRLHCMRSTQGVKYAPSSDDLEIQ</sequence>
<dbReference type="PANTHER" id="PTHR15439:SF0">
    <property type="entry name" value="CELL DIVISION CYCLE AND APOPTOSIS REGULATOR PROTEIN 1-RELATED"/>
    <property type="match status" value="1"/>
</dbReference>
<keyword evidence="3 6" id="KW-0863">Zinc-finger</keyword>
<keyword evidence="2" id="KW-0479">Metal-binding</keyword>
<dbReference type="EMBL" id="MCGT01000008">
    <property type="protein sequence ID" value="ORX57642.1"/>
    <property type="molecule type" value="Genomic_DNA"/>
</dbReference>
<keyword evidence="4" id="KW-0862">Zinc</keyword>
<evidence type="ECO:0000256" key="2">
    <source>
        <dbReference type="ARBA" id="ARBA00022723"/>
    </source>
</evidence>
<evidence type="ECO:0000259" key="9">
    <source>
        <dbReference type="PROSITE" id="PS50158"/>
    </source>
</evidence>
<evidence type="ECO:0000256" key="6">
    <source>
        <dbReference type="PROSITE-ProRule" id="PRU00047"/>
    </source>
</evidence>
<dbReference type="InterPro" id="IPR001841">
    <property type="entry name" value="Znf_RING"/>
</dbReference>
<dbReference type="PANTHER" id="PTHR15439">
    <property type="entry name" value="RETINOBLASTOMA-BINDING PROTEIN 6"/>
    <property type="match status" value="1"/>
</dbReference>
<feature type="region of interest" description="Disordered" evidence="7">
    <location>
        <begin position="127"/>
        <end position="172"/>
    </location>
</feature>
<dbReference type="SMART" id="SM01180">
    <property type="entry name" value="DWNN"/>
    <property type="match status" value="1"/>
</dbReference>
<dbReference type="Pfam" id="PF08783">
    <property type="entry name" value="DWNN"/>
    <property type="match status" value="1"/>
</dbReference>
<dbReference type="Gene3D" id="4.10.60.10">
    <property type="entry name" value="Zinc finger, CCHC-type"/>
    <property type="match status" value="1"/>
</dbReference>
<evidence type="ECO:0000259" key="8">
    <source>
        <dbReference type="PROSITE" id="PS50089"/>
    </source>
</evidence>
<dbReference type="InterPro" id="IPR036875">
    <property type="entry name" value="Znf_CCHC_sf"/>
</dbReference>
<dbReference type="OrthoDB" id="106784at2759"/>
<evidence type="ECO:0000259" key="10">
    <source>
        <dbReference type="PROSITE" id="PS51282"/>
    </source>
</evidence>
<reference evidence="11 12" key="1">
    <citation type="submission" date="2016-07" db="EMBL/GenBank/DDBJ databases">
        <title>Pervasive Adenine N6-methylation of Active Genes in Fungi.</title>
        <authorList>
            <consortium name="DOE Joint Genome Institute"/>
            <person name="Mondo S.J."/>
            <person name="Dannebaum R.O."/>
            <person name="Kuo R.C."/>
            <person name="Labutti K."/>
            <person name="Haridas S."/>
            <person name="Kuo A."/>
            <person name="Salamov A."/>
            <person name="Ahrendt S.R."/>
            <person name="Lipzen A."/>
            <person name="Sullivan W."/>
            <person name="Andreopoulos W.B."/>
            <person name="Clum A."/>
            <person name="Lindquist E."/>
            <person name="Daum C."/>
            <person name="Ramamoorthy G.K."/>
            <person name="Gryganskyi A."/>
            <person name="Culley D."/>
            <person name="Magnuson J.K."/>
            <person name="James T.Y."/>
            <person name="O'Malley M.A."/>
            <person name="Stajich J.E."/>
            <person name="Spatafora J.W."/>
            <person name="Visel A."/>
            <person name="Grigoriev I.V."/>
        </authorList>
    </citation>
    <scope>NUCLEOTIDE SEQUENCE [LARGE SCALE GENOMIC DNA]</scope>
    <source>
        <strain evidence="11 12">NRRL 3301</strain>
    </source>
</reference>
<dbReference type="GO" id="GO:0016567">
    <property type="term" value="P:protein ubiquitination"/>
    <property type="evidence" value="ECO:0007669"/>
    <property type="project" value="InterPro"/>
</dbReference>
<dbReference type="Gene3D" id="3.30.40.10">
    <property type="entry name" value="Zinc/RING finger domain, C3HC4 (zinc finger)"/>
    <property type="match status" value="1"/>
</dbReference>
<dbReference type="Gene3D" id="3.10.20.90">
    <property type="entry name" value="Phosphatidylinositol 3-kinase Catalytic Subunit, Chain A, domain 1"/>
    <property type="match status" value="1"/>
</dbReference>
<comment type="subcellular location">
    <subcellularLocation>
        <location evidence="1">Nucleus</location>
    </subcellularLocation>
</comment>
<evidence type="ECO:0000256" key="3">
    <source>
        <dbReference type="ARBA" id="ARBA00022771"/>
    </source>
</evidence>
<evidence type="ECO:0000256" key="7">
    <source>
        <dbReference type="SAM" id="MobiDB-lite"/>
    </source>
</evidence>
<dbReference type="SUPFAM" id="SSF57850">
    <property type="entry name" value="RING/U-box"/>
    <property type="match status" value="1"/>
</dbReference>
<organism evidence="11 12">
    <name type="scientific">Hesseltinella vesiculosa</name>
    <dbReference type="NCBI Taxonomy" id="101127"/>
    <lineage>
        <taxon>Eukaryota</taxon>
        <taxon>Fungi</taxon>
        <taxon>Fungi incertae sedis</taxon>
        <taxon>Mucoromycota</taxon>
        <taxon>Mucoromycotina</taxon>
        <taxon>Mucoromycetes</taxon>
        <taxon>Mucorales</taxon>
        <taxon>Cunninghamellaceae</taxon>
        <taxon>Hesseltinella</taxon>
    </lineage>
</organism>
<evidence type="ECO:0000313" key="12">
    <source>
        <dbReference type="Proteomes" id="UP000242146"/>
    </source>
</evidence>
<evidence type="ECO:0000256" key="4">
    <source>
        <dbReference type="ARBA" id="ARBA00022833"/>
    </source>
</evidence>
<comment type="caution">
    <text evidence="11">The sequence shown here is derived from an EMBL/GenBank/DDBJ whole genome shotgun (WGS) entry which is preliminary data.</text>
</comment>
<dbReference type="InterPro" id="IPR001878">
    <property type="entry name" value="Znf_CCHC"/>
</dbReference>
<dbReference type="GO" id="GO:0006397">
    <property type="term" value="P:mRNA processing"/>
    <property type="evidence" value="ECO:0007669"/>
    <property type="project" value="InterPro"/>
</dbReference>
<accession>A0A1X2GNJ8</accession>
<dbReference type="PROSITE" id="PS51282">
    <property type="entry name" value="DWNN"/>
    <property type="match status" value="1"/>
</dbReference>
<evidence type="ECO:0000313" key="11">
    <source>
        <dbReference type="EMBL" id="ORX57642.1"/>
    </source>
</evidence>
<keyword evidence="12" id="KW-1185">Reference proteome</keyword>
<dbReference type="STRING" id="101127.A0A1X2GNJ8"/>
<dbReference type="AlphaFoldDB" id="A0A1X2GNJ8"/>
<gene>
    <name evidence="11" type="ORF">DM01DRAFT_1334237</name>
</gene>
<dbReference type="SMART" id="SM00343">
    <property type="entry name" value="ZnF_C2HC"/>
    <property type="match status" value="1"/>
</dbReference>
<feature type="domain" description="RING-type" evidence="8">
    <location>
        <begin position="367"/>
        <end position="407"/>
    </location>
</feature>
<dbReference type="PROSITE" id="PS50089">
    <property type="entry name" value="ZF_RING_2"/>
    <property type="match status" value="1"/>
</dbReference>
<evidence type="ECO:0000256" key="1">
    <source>
        <dbReference type="ARBA" id="ARBA00004123"/>
    </source>
</evidence>
<feature type="compositionally biased region" description="Polar residues" evidence="7">
    <location>
        <begin position="127"/>
        <end position="152"/>
    </location>
</feature>
<dbReference type="GO" id="GO:0006511">
    <property type="term" value="P:ubiquitin-dependent protein catabolic process"/>
    <property type="evidence" value="ECO:0007669"/>
    <property type="project" value="TreeGrafter"/>
</dbReference>